<keyword evidence="3" id="KW-0949">S-adenosyl-L-methionine</keyword>
<gene>
    <name evidence="4" type="ORF">PCOR1329_LOCUS68192</name>
</gene>
<evidence type="ECO:0000256" key="1">
    <source>
        <dbReference type="ARBA" id="ARBA00022603"/>
    </source>
</evidence>
<reference evidence="4" key="1">
    <citation type="submission" date="2023-10" db="EMBL/GenBank/DDBJ databases">
        <authorList>
            <person name="Chen Y."/>
            <person name="Shah S."/>
            <person name="Dougan E. K."/>
            <person name="Thang M."/>
            <person name="Chan C."/>
        </authorList>
    </citation>
    <scope>NUCLEOTIDE SEQUENCE [LARGE SCALE GENOMIC DNA]</scope>
</reference>
<proteinExistence type="predicted"/>
<keyword evidence="1" id="KW-0489">Methyltransferase</keyword>
<evidence type="ECO:0000256" key="2">
    <source>
        <dbReference type="ARBA" id="ARBA00022679"/>
    </source>
</evidence>
<dbReference type="Gene3D" id="3.40.50.150">
    <property type="entry name" value="Vaccinia Virus protein VP39"/>
    <property type="match status" value="1"/>
</dbReference>
<keyword evidence="5" id="KW-1185">Reference proteome</keyword>
<dbReference type="PROSITE" id="PS00094">
    <property type="entry name" value="C5_MTASE_1"/>
    <property type="match status" value="1"/>
</dbReference>
<dbReference type="SUPFAM" id="SSF53335">
    <property type="entry name" value="S-adenosyl-L-methionine-dependent methyltransferases"/>
    <property type="match status" value="1"/>
</dbReference>
<feature type="non-terminal residue" evidence="4">
    <location>
        <position position="259"/>
    </location>
</feature>
<name>A0ABN9WK97_9DINO</name>
<keyword evidence="2" id="KW-0808">Transferase</keyword>
<evidence type="ECO:0008006" key="6">
    <source>
        <dbReference type="Google" id="ProtNLM"/>
    </source>
</evidence>
<evidence type="ECO:0000256" key="3">
    <source>
        <dbReference type="ARBA" id="ARBA00022691"/>
    </source>
</evidence>
<dbReference type="Proteomes" id="UP001189429">
    <property type="component" value="Unassembled WGS sequence"/>
</dbReference>
<accession>A0ABN9WK97</accession>
<dbReference type="InterPro" id="IPR001525">
    <property type="entry name" value="C5_MeTfrase"/>
</dbReference>
<organism evidence="4 5">
    <name type="scientific">Prorocentrum cordatum</name>
    <dbReference type="NCBI Taxonomy" id="2364126"/>
    <lineage>
        <taxon>Eukaryota</taxon>
        <taxon>Sar</taxon>
        <taxon>Alveolata</taxon>
        <taxon>Dinophyceae</taxon>
        <taxon>Prorocentrales</taxon>
        <taxon>Prorocentraceae</taxon>
        <taxon>Prorocentrum</taxon>
    </lineage>
</organism>
<comment type="caution">
    <text evidence="4">The sequence shown here is derived from an EMBL/GenBank/DDBJ whole genome shotgun (WGS) entry which is preliminary data.</text>
</comment>
<dbReference type="Pfam" id="PF00145">
    <property type="entry name" value="DNA_methylase"/>
    <property type="match status" value="1"/>
</dbReference>
<dbReference type="EMBL" id="CAUYUJ010018880">
    <property type="protein sequence ID" value="CAK0886992.1"/>
    <property type="molecule type" value="Genomic_DNA"/>
</dbReference>
<evidence type="ECO:0000313" key="5">
    <source>
        <dbReference type="Proteomes" id="UP001189429"/>
    </source>
</evidence>
<dbReference type="InterPro" id="IPR029063">
    <property type="entry name" value="SAM-dependent_MTases_sf"/>
</dbReference>
<evidence type="ECO:0000313" key="4">
    <source>
        <dbReference type="EMBL" id="CAK0886992.1"/>
    </source>
</evidence>
<protein>
    <recommendedName>
        <fullName evidence="6">DNA (cytosine-5-)-methyltransferase</fullName>
    </recommendedName>
</protein>
<sequence>MDPSDIRLHLGRPVGDVTQVDLRSLERPVDVLAVGPPCPPWSAQGKHMGKGDMRAQVFHRILDWVFYMVHCCGLLCAIVENVPGIKTVLADGREAPIDQYVRLLEQHVPEFTWRVETLKLVDYLCPQNRAQQRNLKAYENRIRSLVEEGRAPRNSTAVASFDRAEGMGFNTTLSVDVSPTLTCRSFYFAVLSVEDVVSDTPDENRRLFRKLTSPERFALQGFPPSTALQIDSKLAVFSTGNAYPPPLLLAVLAPLLKRM</sequence>
<dbReference type="InterPro" id="IPR018117">
    <property type="entry name" value="C5_DNA_meth_AS"/>
</dbReference>